<organism evidence="1 2">
    <name type="scientific">Aphis craccivora</name>
    <name type="common">Cowpea aphid</name>
    <dbReference type="NCBI Taxonomy" id="307492"/>
    <lineage>
        <taxon>Eukaryota</taxon>
        <taxon>Metazoa</taxon>
        <taxon>Ecdysozoa</taxon>
        <taxon>Arthropoda</taxon>
        <taxon>Hexapoda</taxon>
        <taxon>Insecta</taxon>
        <taxon>Pterygota</taxon>
        <taxon>Neoptera</taxon>
        <taxon>Paraneoptera</taxon>
        <taxon>Hemiptera</taxon>
        <taxon>Sternorrhyncha</taxon>
        <taxon>Aphidomorpha</taxon>
        <taxon>Aphidoidea</taxon>
        <taxon>Aphididae</taxon>
        <taxon>Aphidini</taxon>
        <taxon>Aphis</taxon>
        <taxon>Aphis</taxon>
    </lineage>
</organism>
<feature type="non-terminal residue" evidence="1">
    <location>
        <position position="1"/>
    </location>
</feature>
<dbReference type="AlphaFoldDB" id="A0A6G0XYM1"/>
<dbReference type="EMBL" id="VUJU01007399">
    <property type="protein sequence ID" value="KAF0745913.1"/>
    <property type="molecule type" value="Genomic_DNA"/>
</dbReference>
<reference evidence="1 2" key="1">
    <citation type="submission" date="2019-08" db="EMBL/GenBank/DDBJ databases">
        <title>Whole genome of Aphis craccivora.</title>
        <authorList>
            <person name="Voronova N.V."/>
            <person name="Shulinski R.S."/>
            <person name="Bandarenka Y.V."/>
            <person name="Zhorov D.G."/>
            <person name="Warner D."/>
        </authorList>
    </citation>
    <scope>NUCLEOTIDE SEQUENCE [LARGE SCALE GENOMIC DNA]</scope>
    <source>
        <strain evidence="1">180601</strain>
        <tissue evidence="1">Whole Body</tissue>
    </source>
</reference>
<dbReference type="OrthoDB" id="6579689at2759"/>
<proteinExistence type="predicted"/>
<sequence>NRKKINLLLESEHWFVDGTFSCCPSIFTQLYTIHSLILCDVVPLVYVLLPDK</sequence>
<evidence type="ECO:0000313" key="2">
    <source>
        <dbReference type="Proteomes" id="UP000478052"/>
    </source>
</evidence>
<protein>
    <submittedName>
        <fullName evidence="1">FLYWCH-type zinc finger-containing protein 1</fullName>
    </submittedName>
</protein>
<evidence type="ECO:0000313" key="1">
    <source>
        <dbReference type="EMBL" id="KAF0745913.1"/>
    </source>
</evidence>
<comment type="caution">
    <text evidence="1">The sequence shown here is derived from an EMBL/GenBank/DDBJ whole genome shotgun (WGS) entry which is preliminary data.</text>
</comment>
<keyword evidence="2" id="KW-1185">Reference proteome</keyword>
<name>A0A6G0XYM1_APHCR</name>
<dbReference type="Proteomes" id="UP000478052">
    <property type="component" value="Unassembled WGS sequence"/>
</dbReference>
<gene>
    <name evidence="1" type="ORF">FWK35_00036943</name>
</gene>
<accession>A0A6G0XYM1</accession>
<feature type="non-terminal residue" evidence="1">
    <location>
        <position position="52"/>
    </location>
</feature>